<feature type="domain" description="Gamma-glutamylcyclotransferase AIG2-like" evidence="1">
    <location>
        <begin position="5"/>
        <end position="128"/>
    </location>
</feature>
<keyword evidence="3" id="KW-1185">Reference proteome</keyword>
<sequence>MTERLFVYGTLRRGSRHPWAAKLAASATCLGEARYNGRLYRITHYPGVVPSTQPDELVYGDVFELRDPEILAALDAYEGCSPDDAEPTQYLRKLQQMTLADGAVVEAWMYVYNWSLENRERIKSGRFDEVES</sequence>
<evidence type="ECO:0000313" key="3">
    <source>
        <dbReference type="Proteomes" id="UP000480266"/>
    </source>
</evidence>
<dbReference type="GO" id="GO:0016740">
    <property type="term" value="F:transferase activity"/>
    <property type="evidence" value="ECO:0007669"/>
    <property type="project" value="UniProtKB-KW"/>
</dbReference>
<dbReference type="Pfam" id="PF06094">
    <property type="entry name" value="GGACT"/>
    <property type="match status" value="1"/>
</dbReference>
<gene>
    <name evidence="2" type="ORF">G4V63_31360</name>
</gene>
<dbReference type="InterPro" id="IPR036568">
    <property type="entry name" value="GGCT-like_sf"/>
</dbReference>
<name>A0A7C9RK79_9BRAD</name>
<evidence type="ECO:0000313" key="2">
    <source>
        <dbReference type="EMBL" id="NGX99525.1"/>
    </source>
</evidence>
<dbReference type="SUPFAM" id="SSF110857">
    <property type="entry name" value="Gamma-glutamyl cyclotransferase-like"/>
    <property type="match status" value="1"/>
</dbReference>
<comment type="caution">
    <text evidence="2">The sequence shown here is derived from an EMBL/GenBank/DDBJ whole genome shotgun (WGS) entry which is preliminary data.</text>
</comment>
<accession>A0A7C9RK79</accession>
<dbReference type="AlphaFoldDB" id="A0A7C9RK79"/>
<reference evidence="2" key="1">
    <citation type="submission" date="2020-02" db="EMBL/GenBank/DDBJ databases">
        <title>Draft genome sequence of Candidatus Afipia apatlaquensis IBT-C3, a potential strain for decolorization of textile dyes.</title>
        <authorList>
            <person name="Sanchez-Reyes A."/>
            <person name="Breton-Deval L."/>
            <person name="Mangelson H."/>
            <person name="Sanchez-Flores A."/>
        </authorList>
    </citation>
    <scope>NUCLEOTIDE SEQUENCE [LARGE SCALE GENOMIC DNA]</scope>
    <source>
        <strain evidence="2">IBT-C3</strain>
    </source>
</reference>
<proteinExistence type="predicted"/>
<dbReference type="CDD" id="cd06661">
    <property type="entry name" value="GGCT_like"/>
    <property type="match status" value="1"/>
</dbReference>
<evidence type="ECO:0000259" key="1">
    <source>
        <dbReference type="Pfam" id="PF06094"/>
    </source>
</evidence>
<dbReference type="Gene3D" id="3.10.490.10">
    <property type="entry name" value="Gamma-glutamyl cyclotransferase-like"/>
    <property type="match status" value="1"/>
</dbReference>
<dbReference type="Proteomes" id="UP000480266">
    <property type="component" value="Unassembled WGS sequence"/>
</dbReference>
<dbReference type="EMBL" id="JAAMRR010001606">
    <property type="protein sequence ID" value="NGX99525.1"/>
    <property type="molecule type" value="Genomic_DNA"/>
</dbReference>
<protein>
    <submittedName>
        <fullName evidence="2">Gamma-glutamylcyclotransferase</fullName>
    </submittedName>
</protein>
<dbReference type="InterPro" id="IPR013024">
    <property type="entry name" value="GGCT-like"/>
</dbReference>
<dbReference type="InterPro" id="IPR009288">
    <property type="entry name" value="AIG2-like_dom"/>
</dbReference>
<organism evidence="2 3">
    <name type="scientific">Candidatus Afipia apatlaquensis</name>
    <dbReference type="NCBI Taxonomy" id="2712852"/>
    <lineage>
        <taxon>Bacteria</taxon>
        <taxon>Pseudomonadati</taxon>
        <taxon>Pseudomonadota</taxon>
        <taxon>Alphaproteobacteria</taxon>
        <taxon>Hyphomicrobiales</taxon>
        <taxon>Nitrobacteraceae</taxon>
        <taxon>Afipia</taxon>
    </lineage>
</organism>